<evidence type="ECO:0000259" key="11">
    <source>
        <dbReference type="Pfam" id="PF00127"/>
    </source>
</evidence>
<dbReference type="PROSITE" id="PS00196">
    <property type="entry name" value="COPPER_BLUE"/>
    <property type="match status" value="1"/>
</dbReference>
<protein>
    <recommendedName>
        <fullName evidence="10">Plastocyanin</fullName>
    </recommendedName>
</protein>
<gene>
    <name evidence="12" type="ORF">WJX72_008392</name>
</gene>
<evidence type="ECO:0000256" key="9">
    <source>
        <dbReference type="PIRSR" id="PIRSR602387-1"/>
    </source>
</evidence>
<evidence type="ECO:0000313" key="12">
    <source>
        <dbReference type="EMBL" id="KAK9803290.1"/>
    </source>
</evidence>
<evidence type="ECO:0000256" key="7">
    <source>
        <dbReference type="ARBA" id="ARBA00023078"/>
    </source>
</evidence>
<evidence type="ECO:0000313" key="13">
    <source>
        <dbReference type="Proteomes" id="UP001489004"/>
    </source>
</evidence>
<keyword evidence="3 10" id="KW-0813">Transport</keyword>
<dbReference type="NCBIfam" id="TIGR02656">
    <property type="entry name" value="cyanin_plasto"/>
    <property type="match status" value="1"/>
</dbReference>
<dbReference type="InterPro" id="IPR008972">
    <property type="entry name" value="Cupredoxin"/>
</dbReference>
<keyword evidence="13" id="KW-1185">Reference proteome</keyword>
<dbReference type="GO" id="GO:0009535">
    <property type="term" value="C:chloroplast thylakoid membrane"/>
    <property type="evidence" value="ECO:0007669"/>
    <property type="project" value="UniProtKB-SubCell"/>
</dbReference>
<dbReference type="CDD" id="cd04219">
    <property type="entry name" value="Plastocyanin"/>
    <property type="match status" value="1"/>
</dbReference>
<dbReference type="GO" id="GO:0009055">
    <property type="term" value="F:electron transfer activity"/>
    <property type="evidence" value="ECO:0007669"/>
    <property type="project" value="UniProtKB-UniRule"/>
</dbReference>
<dbReference type="GO" id="GO:0005507">
    <property type="term" value="F:copper ion binding"/>
    <property type="evidence" value="ECO:0007669"/>
    <property type="project" value="UniProtKB-UniRule"/>
</dbReference>
<dbReference type="AlphaFoldDB" id="A0AAW1NZ23"/>
<dbReference type="Gene3D" id="2.60.40.420">
    <property type="entry name" value="Cupredoxins - blue copper proteins"/>
    <property type="match status" value="1"/>
</dbReference>
<evidence type="ECO:0000256" key="10">
    <source>
        <dbReference type="RuleBase" id="RU363020"/>
    </source>
</evidence>
<dbReference type="Pfam" id="PF00127">
    <property type="entry name" value="Copper-bind"/>
    <property type="match status" value="1"/>
</dbReference>
<dbReference type="InterPro" id="IPR002387">
    <property type="entry name" value="Plastocyanin"/>
</dbReference>
<sequence length="157" mass="16190">MALSMRASTVMGTKVAAPQKVVRARTAAPVAASLRQDVARFAKAAGAGAVSLALALSANAATVKLGADGGALVFDPANVTVKAGETVDWVNNIGFPHNVVFDEDEIPEGANADALSHEEYLNAPGQKVSSKFTTPGKYSYYCEPHQGAGMKGTITVQ</sequence>
<comment type="function">
    <text evidence="10">Participates in electron transfer between P700 and the cytochrome b6-f complex in photosystem I.</text>
</comment>
<name>A0AAW1NZ23_9CHLO</name>
<reference evidence="12 13" key="1">
    <citation type="journal article" date="2024" name="Nat. Commun.">
        <title>Phylogenomics reveals the evolutionary origins of lichenization in chlorophyte algae.</title>
        <authorList>
            <person name="Puginier C."/>
            <person name="Libourel C."/>
            <person name="Otte J."/>
            <person name="Skaloud P."/>
            <person name="Haon M."/>
            <person name="Grisel S."/>
            <person name="Petersen M."/>
            <person name="Berrin J.G."/>
            <person name="Delaux P.M."/>
            <person name="Dal Grande F."/>
            <person name="Keller J."/>
        </authorList>
    </citation>
    <scope>NUCLEOTIDE SEQUENCE [LARGE SCALE GENOMIC DNA]</scope>
    <source>
        <strain evidence="12 13">SAG 2043</strain>
    </source>
</reference>
<evidence type="ECO:0000256" key="5">
    <source>
        <dbReference type="ARBA" id="ARBA00022982"/>
    </source>
</evidence>
<keyword evidence="6 9" id="KW-0186">Copper</keyword>
<keyword evidence="8 10" id="KW-0472">Membrane</keyword>
<dbReference type="PRINTS" id="PR00156">
    <property type="entry name" value="COPPERBLUE"/>
</dbReference>
<comment type="similarity">
    <text evidence="2 10">Belongs to the plastocyanin family.</text>
</comment>
<comment type="caution">
    <text evidence="12">The sequence shown here is derived from an EMBL/GenBank/DDBJ whole genome shotgun (WGS) entry which is preliminary data.</text>
</comment>
<feature type="binding site" evidence="9">
    <location>
        <position position="97"/>
    </location>
    <ligand>
        <name>Cu cation</name>
        <dbReference type="ChEBI" id="CHEBI:23378"/>
    </ligand>
</feature>
<comment type="subcellular location">
    <subcellularLocation>
        <location evidence="1 10">Plastid</location>
        <location evidence="1 10">Chloroplast thylakoid membrane</location>
        <topology evidence="1 10">Peripheral membrane protein</topology>
        <orientation evidence="1 10">Lumenal side</orientation>
    </subcellularLocation>
</comment>
<comment type="cofactor">
    <cofactor evidence="9">
        <name>Cu(2+)</name>
        <dbReference type="ChEBI" id="CHEBI:29036"/>
    </cofactor>
    <text evidence="9">The crystal structure with reduced Cu(1+) has also been determined.</text>
</comment>
<dbReference type="Proteomes" id="UP001489004">
    <property type="component" value="Unassembled WGS sequence"/>
</dbReference>
<keyword evidence="7 10" id="KW-0793">Thylakoid</keyword>
<dbReference type="InterPro" id="IPR001235">
    <property type="entry name" value="Copper_blue_Plastocyanin"/>
</dbReference>
<evidence type="ECO:0000256" key="4">
    <source>
        <dbReference type="ARBA" id="ARBA00022723"/>
    </source>
</evidence>
<dbReference type="PANTHER" id="PTHR34192:SF10">
    <property type="entry name" value="PLASTOCYANIN MAJOR ISOFORM, CHLOROPLASTIC-RELATED"/>
    <property type="match status" value="1"/>
</dbReference>
<evidence type="ECO:0000256" key="6">
    <source>
        <dbReference type="ARBA" id="ARBA00023008"/>
    </source>
</evidence>
<evidence type="ECO:0000256" key="1">
    <source>
        <dbReference type="ARBA" id="ARBA00004622"/>
    </source>
</evidence>
<dbReference type="PRINTS" id="PR00157">
    <property type="entry name" value="PLASTOCYANIN"/>
</dbReference>
<evidence type="ECO:0000256" key="2">
    <source>
        <dbReference type="ARBA" id="ARBA00005338"/>
    </source>
</evidence>
<organism evidence="12 13">
    <name type="scientific">[Myrmecia] bisecta</name>
    <dbReference type="NCBI Taxonomy" id="41462"/>
    <lineage>
        <taxon>Eukaryota</taxon>
        <taxon>Viridiplantae</taxon>
        <taxon>Chlorophyta</taxon>
        <taxon>core chlorophytes</taxon>
        <taxon>Trebouxiophyceae</taxon>
        <taxon>Trebouxiales</taxon>
        <taxon>Trebouxiaceae</taxon>
        <taxon>Myrmecia</taxon>
    </lineage>
</organism>
<proteinExistence type="inferred from homology"/>
<dbReference type="EMBL" id="JALJOR010000022">
    <property type="protein sequence ID" value="KAK9803290.1"/>
    <property type="molecule type" value="Genomic_DNA"/>
</dbReference>
<keyword evidence="5 10" id="KW-0249">Electron transport</keyword>
<feature type="binding site" evidence="9">
    <location>
        <position position="145"/>
    </location>
    <ligand>
        <name>Cu cation</name>
        <dbReference type="ChEBI" id="CHEBI:23378"/>
    </ligand>
</feature>
<feature type="binding site" evidence="9">
    <location>
        <position position="142"/>
    </location>
    <ligand>
        <name>Cu cation</name>
        <dbReference type="ChEBI" id="CHEBI:23378"/>
    </ligand>
</feature>
<feature type="domain" description="Blue (type 1) copper" evidence="11">
    <location>
        <begin position="62"/>
        <end position="157"/>
    </location>
</feature>
<dbReference type="InterPro" id="IPR028871">
    <property type="entry name" value="BlueCu_1_BS"/>
</dbReference>
<dbReference type="PANTHER" id="PTHR34192">
    <property type="entry name" value="PLASTOCYANIN MAJOR ISOFORM, CHLOROPLASTIC-RELATED"/>
    <property type="match status" value="1"/>
</dbReference>
<evidence type="ECO:0000256" key="8">
    <source>
        <dbReference type="ARBA" id="ARBA00023136"/>
    </source>
</evidence>
<feature type="binding site" evidence="9">
    <location>
        <position position="150"/>
    </location>
    <ligand>
        <name>Cu cation</name>
        <dbReference type="ChEBI" id="CHEBI:23378"/>
    </ligand>
</feature>
<evidence type="ECO:0000256" key="3">
    <source>
        <dbReference type="ARBA" id="ARBA00022448"/>
    </source>
</evidence>
<dbReference type="InterPro" id="IPR000923">
    <property type="entry name" value="BlueCu_1"/>
</dbReference>
<dbReference type="SUPFAM" id="SSF49503">
    <property type="entry name" value="Cupredoxins"/>
    <property type="match status" value="1"/>
</dbReference>
<accession>A0AAW1NZ23</accession>
<keyword evidence="4 9" id="KW-0479">Metal-binding</keyword>